<keyword evidence="6" id="KW-0769">Symport</keyword>
<feature type="transmembrane region" description="Helical" evidence="14">
    <location>
        <begin position="78"/>
        <end position="99"/>
    </location>
</feature>
<evidence type="ECO:0000256" key="5">
    <source>
        <dbReference type="ARBA" id="ARBA00022692"/>
    </source>
</evidence>
<comment type="subcellular location">
    <subcellularLocation>
        <location evidence="1">Cell membrane</location>
        <topology evidence="1">Multi-pass membrane protein</topology>
    </subcellularLocation>
</comment>
<dbReference type="CDD" id="cd11477">
    <property type="entry name" value="SLC5sbd_u1"/>
    <property type="match status" value="1"/>
</dbReference>
<feature type="transmembrane region" description="Helical" evidence="14">
    <location>
        <begin position="258"/>
        <end position="282"/>
    </location>
</feature>
<feature type="transmembrane region" description="Helical" evidence="14">
    <location>
        <begin position="303"/>
        <end position="329"/>
    </location>
</feature>
<feature type="transmembrane region" description="Helical" evidence="14">
    <location>
        <begin position="6"/>
        <end position="25"/>
    </location>
</feature>
<evidence type="ECO:0000256" key="1">
    <source>
        <dbReference type="ARBA" id="ARBA00004651"/>
    </source>
</evidence>
<dbReference type="AlphaFoldDB" id="A0A5R9IJT7"/>
<proteinExistence type="inferred from homology"/>
<dbReference type="GO" id="GO:0015824">
    <property type="term" value="P:proline transport"/>
    <property type="evidence" value="ECO:0007669"/>
    <property type="project" value="TreeGrafter"/>
</dbReference>
<feature type="transmembrane region" description="Helical" evidence="14">
    <location>
        <begin position="45"/>
        <end position="72"/>
    </location>
</feature>
<dbReference type="Gene3D" id="1.20.1730.10">
    <property type="entry name" value="Sodium/glucose cotransporter"/>
    <property type="match status" value="1"/>
</dbReference>
<evidence type="ECO:0000256" key="11">
    <source>
        <dbReference type="ARBA" id="ARBA00023201"/>
    </source>
</evidence>
<comment type="caution">
    <text evidence="15">The sequence shown here is derived from an EMBL/GenBank/DDBJ whole genome shotgun (WGS) entry which is preliminary data.</text>
</comment>
<feature type="transmembrane region" description="Helical" evidence="14">
    <location>
        <begin position="195"/>
        <end position="216"/>
    </location>
</feature>
<feature type="transmembrane region" description="Helical" evidence="14">
    <location>
        <begin position="167"/>
        <end position="183"/>
    </location>
</feature>
<feature type="transmembrane region" description="Helical" evidence="14">
    <location>
        <begin position="430"/>
        <end position="448"/>
    </location>
</feature>
<keyword evidence="3" id="KW-0813">Transport</keyword>
<keyword evidence="8" id="KW-0915">Sodium</keyword>
<keyword evidence="9" id="KW-0406">Ion transport</keyword>
<protein>
    <submittedName>
        <fullName evidence="15">Na+:solute symporter</fullName>
    </submittedName>
</protein>
<comment type="catalytic activity">
    <reaction evidence="12">
        <text>L-proline(in) + Na(+)(in) = L-proline(out) + Na(+)(out)</text>
        <dbReference type="Rhea" id="RHEA:28967"/>
        <dbReference type="ChEBI" id="CHEBI:29101"/>
        <dbReference type="ChEBI" id="CHEBI:60039"/>
    </reaction>
</comment>
<dbReference type="InterPro" id="IPR001734">
    <property type="entry name" value="Na/solute_symporter"/>
</dbReference>
<evidence type="ECO:0000256" key="6">
    <source>
        <dbReference type="ARBA" id="ARBA00022847"/>
    </source>
</evidence>
<dbReference type="PANTHER" id="PTHR48086:SF3">
    <property type="entry name" value="SODIUM_PROLINE SYMPORTER"/>
    <property type="match status" value="1"/>
</dbReference>
<feature type="transmembrane region" description="Helical" evidence="14">
    <location>
        <begin position="123"/>
        <end position="147"/>
    </location>
</feature>
<feature type="transmembrane region" description="Helical" evidence="14">
    <location>
        <begin position="551"/>
        <end position="570"/>
    </location>
</feature>
<dbReference type="RefSeq" id="WP_138320330.1">
    <property type="nucleotide sequence ID" value="NZ_VCBC01000011.1"/>
</dbReference>
<keyword evidence="10 14" id="KW-0472">Membrane</keyword>
<dbReference type="PROSITE" id="PS50283">
    <property type="entry name" value="NA_SOLUT_SYMP_3"/>
    <property type="match status" value="1"/>
</dbReference>
<keyword evidence="4" id="KW-1003">Cell membrane</keyword>
<dbReference type="Proteomes" id="UP000307790">
    <property type="component" value="Unassembled WGS sequence"/>
</dbReference>
<name>A0A5R9IJT7_9GAMM</name>
<sequence length="615" mass="68760">MNLTSLDLGIIALYLIATLAVGFWISKRASKNIEGYFLGGKSLPWYYLGLSNASGMFDISGTMWLVYLLFIYGLKSIYIPWLWPTFNQIFLMIFLSVWLRRSGVMTGAEWITFRFGEGKGAKLSHLIVVIFALFSVLGFLAYGFVGIGKFAAAFLPWQLAVDPRHNEIAYGLIFTAITTVYVVKGGMFSVVITEVLQFFIMTIASIAIGVIAMMQVSPEMLAAVTPAGWYDLSFGWQLDMDWRGILDSANQRIIDDGYSLFTIFMMLVLFKGILSSMAGPAPNYDMQRILSARTPVEAAKMSWFVNVVLIIPRYMMITGLAVLALAFFIPDLTAMGPDVDFEQILPFALSNYIPTGLLGVVVAGLLASFMSTFAATTNAAPAYVVNDIYKKYMNPNADDKTYVKVSYLVSLIFVVIGTAIGLFVPSLNEIIMWLVSALWGGYTAANMLKWYWWRFNGYGYFFGMLTGLVTTIPLAFVDLSPLEGFPILFVTSFIGCIVATYLTPAEDMQTLMKFYKKTRPWGFWQPVIAEIQSSEPDFEPNRQFVRDITNVVVGIVWHTSLTATAIFLVIQSWTELYIALGVAVVTSAYLKRMWWDRLSDEDEHGPQGQKALTTD</sequence>
<dbReference type="InterPro" id="IPR038377">
    <property type="entry name" value="Na/Glc_symporter_sf"/>
</dbReference>
<dbReference type="GO" id="GO:0005886">
    <property type="term" value="C:plasma membrane"/>
    <property type="evidence" value="ECO:0007669"/>
    <property type="project" value="UniProtKB-SubCell"/>
</dbReference>
<evidence type="ECO:0000313" key="16">
    <source>
        <dbReference type="Proteomes" id="UP000307790"/>
    </source>
</evidence>
<evidence type="ECO:0000256" key="3">
    <source>
        <dbReference type="ARBA" id="ARBA00022448"/>
    </source>
</evidence>
<dbReference type="OrthoDB" id="9814523at2"/>
<organism evidence="15 16">
    <name type="scientific">Thalassotalea litorea</name>
    <dbReference type="NCBI Taxonomy" id="2020715"/>
    <lineage>
        <taxon>Bacteria</taxon>
        <taxon>Pseudomonadati</taxon>
        <taxon>Pseudomonadota</taxon>
        <taxon>Gammaproteobacteria</taxon>
        <taxon>Alteromonadales</taxon>
        <taxon>Colwelliaceae</taxon>
        <taxon>Thalassotalea</taxon>
    </lineage>
</organism>
<keyword evidence="7 14" id="KW-1133">Transmembrane helix</keyword>
<accession>A0A5R9IJT7</accession>
<feature type="transmembrane region" description="Helical" evidence="14">
    <location>
        <begin position="405"/>
        <end position="424"/>
    </location>
</feature>
<gene>
    <name evidence="15" type="ORF">FE810_12160</name>
</gene>
<feature type="transmembrane region" description="Helical" evidence="14">
    <location>
        <begin position="460"/>
        <end position="479"/>
    </location>
</feature>
<evidence type="ECO:0000256" key="4">
    <source>
        <dbReference type="ARBA" id="ARBA00022475"/>
    </source>
</evidence>
<reference evidence="15 16" key="1">
    <citation type="submission" date="2019-05" db="EMBL/GenBank/DDBJ databases">
        <title>Genome sequences of Thalassotalea litorea 1K03283.</title>
        <authorList>
            <person name="Zhang D."/>
        </authorList>
    </citation>
    <scope>NUCLEOTIDE SEQUENCE [LARGE SCALE GENOMIC DNA]</scope>
    <source>
        <strain evidence="15 16">MCCC 1K03283</strain>
    </source>
</reference>
<comment type="similarity">
    <text evidence="2 13">Belongs to the sodium:solute symporter (SSF) (TC 2.A.21) family.</text>
</comment>
<dbReference type="EMBL" id="VCBC01000011">
    <property type="protein sequence ID" value="TLU64347.1"/>
    <property type="molecule type" value="Genomic_DNA"/>
</dbReference>
<dbReference type="PANTHER" id="PTHR48086">
    <property type="entry name" value="SODIUM/PROLINE SYMPORTER-RELATED"/>
    <property type="match status" value="1"/>
</dbReference>
<evidence type="ECO:0000313" key="15">
    <source>
        <dbReference type="EMBL" id="TLU64347.1"/>
    </source>
</evidence>
<dbReference type="GO" id="GO:0015193">
    <property type="term" value="F:L-proline transmembrane transporter activity"/>
    <property type="evidence" value="ECO:0007669"/>
    <property type="project" value="TreeGrafter"/>
</dbReference>
<feature type="transmembrane region" description="Helical" evidence="14">
    <location>
        <begin position="485"/>
        <end position="503"/>
    </location>
</feature>
<keyword evidence="5 14" id="KW-0812">Transmembrane</keyword>
<evidence type="ECO:0000256" key="14">
    <source>
        <dbReference type="SAM" id="Phobius"/>
    </source>
</evidence>
<evidence type="ECO:0000256" key="2">
    <source>
        <dbReference type="ARBA" id="ARBA00006434"/>
    </source>
</evidence>
<evidence type="ECO:0000256" key="7">
    <source>
        <dbReference type="ARBA" id="ARBA00022989"/>
    </source>
</evidence>
<dbReference type="Pfam" id="PF00474">
    <property type="entry name" value="SSF"/>
    <property type="match status" value="1"/>
</dbReference>
<evidence type="ECO:0000256" key="13">
    <source>
        <dbReference type="RuleBase" id="RU362091"/>
    </source>
</evidence>
<keyword evidence="16" id="KW-1185">Reference proteome</keyword>
<dbReference type="GO" id="GO:0005298">
    <property type="term" value="F:proline:sodium symporter activity"/>
    <property type="evidence" value="ECO:0007669"/>
    <property type="project" value="TreeGrafter"/>
</dbReference>
<evidence type="ECO:0000256" key="8">
    <source>
        <dbReference type="ARBA" id="ARBA00023053"/>
    </source>
</evidence>
<evidence type="ECO:0000256" key="10">
    <source>
        <dbReference type="ARBA" id="ARBA00023136"/>
    </source>
</evidence>
<evidence type="ECO:0000256" key="12">
    <source>
        <dbReference type="ARBA" id="ARBA00033708"/>
    </source>
</evidence>
<dbReference type="InterPro" id="IPR050277">
    <property type="entry name" value="Sodium:Solute_Symporter"/>
</dbReference>
<evidence type="ECO:0000256" key="9">
    <source>
        <dbReference type="ARBA" id="ARBA00023065"/>
    </source>
</evidence>
<keyword evidence="11" id="KW-0739">Sodium transport</keyword>